<dbReference type="Pfam" id="PF00593">
    <property type="entry name" value="TonB_dep_Rec_b-barrel"/>
    <property type="match status" value="1"/>
</dbReference>
<dbReference type="SUPFAM" id="SSF49464">
    <property type="entry name" value="Carboxypeptidase regulatory domain-like"/>
    <property type="match status" value="1"/>
</dbReference>
<feature type="domain" description="TonB-dependent receptor-like beta-barrel" evidence="11">
    <location>
        <begin position="460"/>
        <end position="901"/>
    </location>
</feature>
<protein>
    <submittedName>
        <fullName evidence="13">TonB-dependent receptor</fullName>
    </submittedName>
</protein>
<evidence type="ECO:0000313" key="14">
    <source>
        <dbReference type="Proteomes" id="UP001155483"/>
    </source>
</evidence>
<dbReference type="InterPro" id="IPR012910">
    <property type="entry name" value="Plug_dom"/>
</dbReference>
<comment type="caution">
    <text evidence="13">The sequence shown here is derived from an EMBL/GenBank/DDBJ whole genome shotgun (WGS) entry which is preliminary data.</text>
</comment>
<evidence type="ECO:0000259" key="11">
    <source>
        <dbReference type="Pfam" id="PF00593"/>
    </source>
</evidence>
<keyword evidence="7 8" id="KW-0998">Cell outer membrane</keyword>
<dbReference type="InterPro" id="IPR037066">
    <property type="entry name" value="Plug_dom_sf"/>
</dbReference>
<accession>A0A9X3BKB4</accession>
<reference evidence="13" key="1">
    <citation type="submission" date="2022-09" db="EMBL/GenBank/DDBJ databases">
        <authorList>
            <person name="Yuan C."/>
            <person name="Ke Z."/>
        </authorList>
    </citation>
    <scope>NUCLEOTIDE SEQUENCE</scope>
    <source>
        <strain evidence="13">LB-8</strain>
    </source>
</reference>
<dbReference type="InterPro" id="IPR023996">
    <property type="entry name" value="TonB-dep_OMP_SusC/RagA"/>
</dbReference>
<dbReference type="AlphaFoldDB" id="A0A9X3BKB4"/>
<dbReference type="SUPFAM" id="SSF56935">
    <property type="entry name" value="Porins"/>
    <property type="match status" value="1"/>
</dbReference>
<keyword evidence="10" id="KW-0732">Signal</keyword>
<evidence type="ECO:0000256" key="9">
    <source>
        <dbReference type="RuleBase" id="RU003357"/>
    </source>
</evidence>
<dbReference type="NCBIfam" id="TIGR04057">
    <property type="entry name" value="SusC_RagA_signa"/>
    <property type="match status" value="1"/>
</dbReference>
<dbReference type="Gene3D" id="2.40.170.20">
    <property type="entry name" value="TonB-dependent receptor, beta-barrel domain"/>
    <property type="match status" value="1"/>
</dbReference>
<evidence type="ECO:0000256" key="3">
    <source>
        <dbReference type="ARBA" id="ARBA00022452"/>
    </source>
</evidence>
<evidence type="ECO:0000313" key="13">
    <source>
        <dbReference type="EMBL" id="MCU7552623.1"/>
    </source>
</evidence>
<keyword evidence="13" id="KW-0675">Receptor</keyword>
<proteinExistence type="inferred from homology"/>
<dbReference type="InterPro" id="IPR000531">
    <property type="entry name" value="Beta-barrel_TonB"/>
</dbReference>
<dbReference type="InterPro" id="IPR039426">
    <property type="entry name" value="TonB-dep_rcpt-like"/>
</dbReference>
<keyword evidence="14" id="KW-1185">Reference proteome</keyword>
<dbReference type="InterPro" id="IPR036942">
    <property type="entry name" value="Beta-barrel_TonB_sf"/>
</dbReference>
<comment type="subcellular location">
    <subcellularLocation>
        <location evidence="1 8">Cell outer membrane</location>
        <topology evidence="1 8">Multi-pass membrane protein</topology>
    </subcellularLocation>
</comment>
<evidence type="ECO:0000256" key="5">
    <source>
        <dbReference type="ARBA" id="ARBA00023077"/>
    </source>
</evidence>
<dbReference type="NCBIfam" id="TIGR04056">
    <property type="entry name" value="OMP_RagA_SusC"/>
    <property type="match status" value="1"/>
</dbReference>
<dbReference type="Proteomes" id="UP001155483">
    <property type="component" value="Unassembled WGS sequence"/>
</dbReference>
<evidence type="ECO:0000256" key="2">
    <source>
        <dbReference type="ARBA" id="ARBA00022448"/>
    </source>
</evidence>
<sequence>MKSTNLQNTRLVPVRMKLLLSFVAFFCFMGVSHAQVSGKVIDDKGQPLENVSVTIKGKGIGTQTDNLGAFTITPKLHDVLEFSITGFQSRTETYNGQKSMGIKMTKAVETLSDVVVIGFGQVKRKNALGSISSISAKNLTDRAIVSTSEGMAGQLAGVQVMQRSGLPGEDGISIKVRGTTSISAGVTPLYVVDGIQMDDIKGLNPNDIATLDVLKDAASSAIYGARGSNGVVIITLKKGASTGKPKMEVRSYTGFQKLDKKEPVMTRDEYLTYQIFRRNTEWLNANPANTVDPSQYASRTGTSVLYPEWIAWMKGVDTLPNNDWQDLAYRNAPMRSADISLSGGGELGNFVVSGGLVKQDGIVKGTDYFRTNFRASATFNAAKWMKAGLDIMPNISTRNDPGTTGKDAILMTIVNTPPILPVKSNTQEFGYNYPYFAGTNTLALLEARYRRYKEVNLISNAFVEINPMLGLSVRSQLSYAYRNGQSDNYTGINVSGLNGQASGSSSQSNAARLDWQNTITYNKTFAKIHQINAVVGQSIYDWAGYSVSASGGTYAIDKLGLGNVGLASSSISGSSGVSDQIRKASFFGRLQYSLMDRYLFSASVRQDGSSKFGTNYRYGTFPAISAGWKVNEENFMKGINWLSQLKLRASWGMSGNDAIGSFDYLAKLGVGKYILNNTLVNTWGPANYGNSDLRWESVTDQNIGLDFGAFNDRITLNADVYRRVTNDMLYGVPVPRMTGFGSMTSNVGSIENKGIELQLTTVNVATKDLRWTSSFNFSINRNKVLKLADGVDYRTDIEFGATTFITKVGQPMGSFFMFHKTGMLTEADKKADGTWNVPVATGQMVGNLRYQDVNGSAWMDGKPDGKIDGNDLTFAGTNNPDFLYGFNTNLSYKSFDLSAAFQGQYGGKTFFMGSRHMDAGGGNGINQFNRWLGAWKPVYKDDLHNPIPIINGKRAEMPWDGETPYPAGVNFPGGGWSDAWLYDASFLRIKNLVLGYNFYSPLLKKVGITKLRAYAQGENLYTFTKYPGATPEGNNWEGGGVAGNLTTMPGVDYGNYPLSRRYTLGLDITF</sequence>
<dbReference type="RefSeq" id="WP_279300060.1">
    <property type="nucleotide sequence ID" value="NZ_JAOTIF010000039.1"/>
</dbReference>
<feature type="signal peptide" evidence="10">
    <location>
        <begin position="1"/>
        <end position="34"/>
    </location>
</feature>
<evidence type="ECO:0000259" key="12">
    <source>
        <dbReference type="Pfam" id="PF07715"/>
    </source>
</evidence>
<evidence type="ECO:0000256" key="1">
    <source>
        <dbReference type="ARBA" id="ARBA00004571"/>
    </source>
</evidence>
<keyword evidence="5 9" id="KW-0798">TonB box</keyword>
<keyword evidence="2 8" id="KW-0813">Transport</keyword>
<evidence type="ECO:0000256" key="6">
    <source>
        <dbReference type="ARBA" id="ARBA00023136"/>
    </source>
</evidence>
<name>A0A9X3BKB4_9BACT</name>
<evidence type="ECO:0000256" key="4">
    <source>
        <dbReference type="ARBA" id="ARBA00022692"/>
    </source>
</evidence>
<feature type="domain" description="TonB-dependent receptor plug" evidence="12">
    <location>
        <begin position="125"/>
        <end position="231"/>
    </location>
</feature>
<dbReference type="EMBL" id="JAOTIF010000039">
    <property type="protein sequence ID" value="MCU7552623.1"/>
    <property type="molecule type" value="Genomic_DNA"/>
</dbReference>
<dbReference type="Pfam" id="PF07715">
    <property type="entry name" value="Plug"/>
    <property type="match status" value="1"/>
</dbReference>
<evidence type="ECO:0000256" key="7">
    <source>
        <dbReference type="ARBA" id="ARBA00023237"/>
    </source>
</evidence>
<keyword evidence="4 8" id="KW-0812">Transmembrane</keyword>
<evidence type="ECO:0000256" key="8">
    <source>
        <dbReference type="PROSITE-ProRule" id="PRU01360"/>
    </source>
</evidence>
<dbReference type="Gene3D" id="2.60.40.1120">
    <property type="entry name" value="Carboxypeptidase-like, regulatory domain"/>
    <property type="match status" value="1"/>
</dbReference>
<keyword evidence="3 8" id="KW-1134">Transmembrane beta strand</keyword>
<reference evidence="13" key="2">
    <citation type="submission" date="2023-04" db="EMBL/GenBank/DDBJ databases">
        <title>Paracnuella aquatica gen. nov., sp. nov., a member of the family Chitinophagaceae isolated from a hot spring.</title>
        <authorList>
            <person name="Wang C."/>
        </authorList>
    </citation>
    <scope>NUCLEOTIDE SEQUENCE</scope>
    <source>
        <strain evidence="13">LB-8</strain>
    </source>
</reference>
<gene>
    <name evidence="13" type="ORF">OCK74_26120</name>
</gene>
<dbReference type="InterPro" id="IPR023997">
    <property type="entry name" value="TonB-dep_OMP_SusC/RagA_CS"/>
</dbReference>
<dbReference type="Pfam" id="PF13715">
    <property type="entry name" value="CarbopepD_reg_2"/>
    <property type="match status" value="1"/>
</dbReference>
<evidence type="ECO:0000256" key="10">
    <source>
        <dbReference type="SAM" id="SignalP"/>
    </source>
</evidence>
<dbReference type="Gene3D" id="2.170.130.10">
    <property type="entry name" value="TonB-dependent receptor, plug domain"/>
    <property type="match status" value="1"/>
</dbReference>
<organism evidence="13 14">
    <name type="scientific">Paraflavisolibacter caeni</name>
    <dbReference type="NCBI Taxonomy" id="2982496"/>
    <lineage>
        <taxon>Bacteria</taxon>
        <taxon>Pseudomonadati</taxon>
        <taxon>Bacteroidota</taxon>
        <taxon>Chitinophagia</taxon>
        <taxon>Chitinophagales</taxon>
        <taxon>Chitinophagaceae</taxon>
        <taxon>Paraflavisolibacter</taxon>
    </lineage>
</organism>
<comment type="similarity">
    <text evidence="8 9">Belongs to the TonB-dependent receptor family.</text>
</comment>
<dbReference type="InterPro" id="IPR008969">
    <property type="entry name" value="CarboxyPept-like_regulatory"/>
</dbReference>
<dbReference type="PROSITE" id="PS52016">
    <property type="entry name" value="TONB_DEPENDENT_REC_3"/>
    <property type="match status" value="1"/>
</dbReference>
<keyword evidence="6 8" id="KW-0472">Membrane</keyword>
<feature type="chain" id="PRO_5040794369" evidence="10">
    <location>
        <begin position="35"/>
        <end position="1070"/>
    </location>
</feature>
<dbReference type="GO" id="GO:0009279">
    <property type="term" value="C:cell outer membrane"/>
    <property type="evidence" value="ECO:0007669"/>
    <property type="project" value="UniProtKB-SubCell"/>
</dbReference>